<sequence length="95" mass="10674">MKIWGEIPKVSGIYSSQKSVGKVDKVDSVSSKKDVVSISNEAKDIQTVMKALKNTPDIRSELVERLREKYEAGEYQVKETDIADKILKSITEKNT</sequence>
<evidence type="ECO:0000313" key="8">
    <source>
        <dbReference type="EMBL" id="AEV70536.1"/>
    </source>
</evidence>
<dbReference type="KEGG" id="ccl:Clocl_4102"/>
<reference evidence="8 9" key="2">
    <citation type="journal article" date="2012" name="Stand. Genomic Sci.">
        <title>Complete Genome Sequence of Clostridium clariflavum DSM 19732.</title>
        <authorList>
            <person name="Izquierdo J.A."/>
            <person name="Goodwin L."/>
            <person name="Davenport K.W."/>
            <person name="Teshima H."/>
            <person name="Bruce D."/>
            <person name="Detter C."/>
            <person name="Tapia R."/>
            <person name="Han S."/>
            <person name="Land M."/>
            <person name="Hauser L."/>
            <person name="Jeffries C.D."/>
            <person name="Han J."/>
            <person name="Pitluck S."/>
            <person name="Nolan M."/>
            <person name="Chen A."/>
            <person name="Huntemann M."/>
            <person name="Mavromatis K."/>
            <person name="Mikhailova N."/>
            <person name="Liolios K."/>
            <person name="Woyke T."/>
            <person name="Lynd L.R."/>
        </authorList>
    </citation>
    <scope>NUCLEOTIDE SEQUENCE [LARGE SCALE GENOMIC DNA]</scope>
    <source>
        <strain evidence="9">DSM 19732 / NBRC 101661 / EBR45</strain>
    </source>
</reference>
<dbReference type="InterPro" id="IPR035890">
    <property type="entry name" value="Anti-sigma-28_factor_FlgM_sf"/>
</dbReference>
<dbReference type="STRING" id="720554.Clocl_4102"/>
<keyword evidence="9" id="KW-1185">Reference proteome</keyword>
<keyword evidence="6" id="KW-0804">Transcription</keyword>
<dbReference type="InterPro" id="IPR007412">
    <property type="entry name" value="FlgM"/>
</dbReference>
<dbReference type="GO" id="GO:0045892">
    <property type="term" value="P:negative regulation of DNA-templated transcription"/>
    <property type="evidence" value="ECO:0007669"/>
    <property type="project" value="InterPro"/>
</dbReference>
<comment type="similarity">
    <text evidence="1">Belongs to the FlgM family.</text>
</comment>
<evidence type="ECO:0000256" key="6">
    <source>
        <dbReference type="ARBA" id="ARBA00023163"/>
    </source>
</evidence>
<evidence type="ECO:0000313" key="9">
    <source>
        <dbReference type="Proteomes" id="UP000005435"/>
    </source>
</evidence>
<dbReference type="InterPro" id="IPR031316">
    <property type="entry name" value="FlgM_C"/>
</dbReference>
<evidence type="ECO:0000256" key="3">
    <source>
        <dbReference type="ARBA" id="ARBA00022491"/>
    </source>
</evidence>
<dbReference type="NCBIfam" id="TIGR03824">
    <property type="entry name" value="FlgM_jcvi"/>
    <property type="match status" value="1"/>
</dbReference>
<protein>
    <recommendedName>
        <fullName evidence="2">Negative regulator of flagellin synthesis</fullName>
    </recommendedName>
</protein>
<keyword evidence="8" id="KW-0969">Cilium</keyword>
<dbReference type="SUPFAM" id="SSF101498">
    <property type="entry name" value="Anti-sigma factor FlgM"/>
    <property type="match status" value="1"/>
</dbReference>
<accession>G8LTM6</accession>
<dbReference type="HOGENOM" id="CLU_169011_3_5_9"/>
<dbReference type="OrthoDB" id="2112849at2"/>
<name>G8LTM6_ACECE</name>
<evidence type="ECO:0000256" key="4">
    <source>
        <dbReference type="ARBA" id="ARBA00022795"/>
    </source>
</evidence>
<keyword evidence="3" id="KW-0678">Repressor</keyword>
<evidence type="ECO:0000256" key="5">
    <source>
        <dbReference type="ARBA" id="ARBA00023015"/>
    </source>
</evidence>
<keyword evidence="5" id="KW-0805">Transcription regulation</keyword>
<feature type="domain" description="Anti-sigma-28 factor FlgM C-terminal" evidence="7">
    <location>
        <begin position="34"/>
        <end position="88"/>
    </location>
</feature>
<gene>
    <name evidence="8" type="ordered locus">Clocl_4102</name>
</gene>
<keyword evidence="4" id="KW-1005">Bacterial flagellum biogenesis</keyword>
<keyword evidence="8" id="KW-0282">Flagellum</keyword>
<dbReference type="AlphaFoldDB" id="G8LTM6"/>
<dbReference type="Proteomes" id="UP000005435">
    <property type="component" value="Chromosome"/>
</dbReference>
<dbReference type="RefSeq" id="WP_014257033.1">
    <property type="nucleotide sequence ID" value="NC_016627.1"/>
</dbReference>
<dbReference type="GO" id="GO:0044781">
    <property type="term" value="P:bacterial-type flagellum organization"/>
    <property type="evidence" value="ECO:0007669"/>
    <property type="project" value="UniProtKB-KW"/>
</dbReference>
<proteinExistence type="inferred from homology"/>
<reference evidence="9" key="1">
    <citation type="submission" date="2011-12" db="EMBL/GenBank/DDBJ databases">
        <title>Complete sequence of Clostridium clariflavum DSM 19732.</title>
        <authorList>
            <consortium name="US DOE Joint Genome Institute"/>
            <person name="Lucas S."/>
            <person name="Han J."/>
            <person name="Lapidus A."/>
            <person name="Cheng J.-F."/>
            <person name="Goodwin L."/>
            <person name="Pitluck S."/>
            <person name="Peters L."/>
            <person name="Teshima H."/>
            <person name="Detter J.C."/>
            <person name="Han C."/>
            <person name="Tapia R."/>
            <person name="Land M."/>
            <person name="Hauser L."/>
            <person name="Kyrpides N."/>
            <person name="Ivanova N."/>
            <person name="Pagani I."/>
            <person name="Kitzmiller T."/>
            <person name="Lynd L."/>
            <person name="Izquierdo J."/>
            <person name="Woyke T."/>
        </authorList>
    </citation>
    <scope>NUCLEOTIDE SEQUENCE [LARGE SCALE GENOMIC DNA]</scope>
    <source>
        <strain evidence="9">DSM 19732 / NBRC 101661 / EBR45</strain>
    </source>
</reference>
<organism evidence="8 9">
    <name type="scientific">Acetivibrio clariflavus (strain DSM 19732 / NBRC 101661 / EBR45)</name>
    <name type="common">Clostridium clariflavum</name>
    <dbReference type="NCBI Taxonomy" id="720554"/>
    <lineage>
        <taxon>Bacteria</taxon>
        <taxon>Bacillati</taxon>
        <taxon>Bacillota</taxon>
        <taxon>Clostridia</taxon>
        <taxon>Eubacteriales</taxon>
        <taxon>Oscillospiraceae</taxon>
        <taxon>Acetivibrio</taxon>
    </lineage>
</organism>
<keyword evidence="8" id="KW-0966">Cell projection</keyword>
<evidence type="ECO:0000259" key="7">
    <source>
        <dbReference type="Pfam" id="PF04316"/>
    </source>
</evidence>
<evidence type="ECO:0000256" key="2">
    <source>
        <dbReference type="ARBA" id="ARBA00017823"/>
    </source>
</evidence>
<evidence type="ECO:0000256" key="1">
    <source>
        <dbReference type="ARBA" id="ARBA00005322"/>
    </source>
</evidence>
<dbReference type="eggNOG" id="COG2747">
    <property type="taxonomic scope" value="Bacteria"/>
</dbReference>
<dbReference type="EMBL" id="CP003065">
    <property type="protein sequence ID" value="AEV70536.1"/>
    <property type="molecule type" value="Genomic_DNA"/>
</dbReference>
<dbReference type="Pfam" id="PF04316">
    <property type="entry name" value="FlgM"/>
    <property type="match status" value="1"/>
</dbReference>